<evidence type="ECO:0000313" key="4">
    <source>
        <dbReference type="Proteomes" id="UP000235220"/>
    </source>
</evidence>
<dbReference type="GO" id="GO:0004857">
    <property type="term" value="F:enzyme inhibitor activity"/>
    <property type="evidence" value="ECO:0000318"/>
    <property type="project" value="GO_Central"/>
</dbReference>
<dbReference type="STRING" id="51240.A0A2I4HA85"/>
<dbReference type="KEGG" id="jre:109015016"/>
<keyword evidence="1" id="KW-0732">Signal</keyword>
<evidence type="ECO:0000256" key="3">
    <source>
        <dbReference type="ARBA" id="ARBA00038471"/>
    </source>
</evidence>
<dbReference type="FunFam" id="1.20.140.40:FF:000002">
    <property type="entry name" value="Putative invertase inhibitor"/>
    <property type="match status" value="1"/>
</dbReference>
<dbReference type="InterPro" id="IPR035513">
    <property type="entry name" value="Invertase/methylesterase_inhib"/>
</dbReference>
<dbReference type="GO" id="GO:0009505">
    <property type="term" value="C:plant-type cell wall"/>
    <property type="evidence" value="ECO:0000318"/>
    <property type="project" value="GO_Central"/>
</dbReference>
<protein>
    <submittedName>
        <fullName evidence="5">Invertase inhibitor</fullName>
    </submittedName>
</protein>
<gene>
    <name evidence="5" type="primary">LOC109015016</name>
</gene>
<dbReference type="FunCoup" id="A0A2I4HA85">
    <property type="interactions" value="419"/>
</dbReference>
<dbReference type="OrthoDB" id="1915198at2759"/>
<reference evidence="5" key="1">
    <citation type="submission" date="2025-08" db="UniProtKB">
        <authorList>
            <consortium name="RefSeq"/>
        </authorList>
    </citation>
    <scope>IDENTIFICATION</scope>
    <source>
        <tissue evidence="5">Leaves</tissue>
    </source>
</reference>
<sequence>MRLTFSYFSLPIFFLLFSTFHAMSTNNLIPETCKKCVQKSPNLTYKFCVTSLQAASGSHHADDLRKLGKISIKLIKDNVTNTRHHIQKLLKNNRLDPFVRACLDDCFSLYSDAIPTLGQALKDYKTKHYENVNIDVSSIIDVSTTCEDGFKEKKGVVSPLKKRNKDTFQLSALSLSIINILN</sequence>
<evidence type="ECO:0000313" key="5">
    <source>
        <dbReference type="RefSeq" id="XP_018853058.1"/>
    </source>
</evidence>
<dbReference type="Gramene" id="Jr04_10010_p1">
    <property type="protein sequence ID" value="cds.Jr04_10010_p1"/>
    <property type="gene ID" value="Jr04_10010"/>
</dbReference>
<proteinExistence type="inferred from homology"/>
<dbReference type="Proteomes" id="UP000235220">
    <property type="component" value="Chromosome 4"/>
</dbReference>
<dbReference type="NCBIfam" id="TIGR01614">
    <property type="entry name" value="PME_inhib"/>
    <property type="match status" value="1"/>
</dbReference>
<accession>A0A2I4HA85</accession>
<dbReference type="SUPFAM" id="SSF101148">
    <property type="entry name" value="Plant invertase/pectin methylesterase inhibitor"/>
    <property type="match status" value="1"/>
</dbReference>
<dbReference type="Gene3D" id="1.20.140.40">
    <property type="entry name" value="Invertase/pectin methylesterase inhibitor family protein"/>
    <property type="match status" value="1"/>
</dbReference>
<evidence type="ECO:0000256" key="1">
    <source>
        <dbReference type="ARBA" id="ARBA00022729"/>
    </source>
</evidence>
<dbReference type="InterPro" id="IPR006501">
    <property type="entry name" value="Pectinesterase_inhib_dom"/>
</dbReference>
<dbReference type="Pfam" id="PF04043">
    <property type="entry name" value="PMEI"/>
    <property type="match status" value="1"/>
</dbReference>
<dbReference type="PANTHER" id="PTHR35357">
    <property type="entry name" value="OS02G0537100 PROTEIN"/>
    <property type="match status" value="1"/>
</dbReference>
<dbReference type="CDD" id="cd15795">
    <property type="entry name" value="PMEI-Pla_a_1_like"/>
    <property type="match status" value="1"/>
</dbReference>
<name>A0A2I4HA85_JUGRE</name>
<dbReference type="PANTHER" id="PTHR35357:SF17">
    <property type="entry name" value="PECTINESTERASE INHIBITOR 12"/>
    <property type="match status" value="1"/>
</dbReference>
<dbReference type="AlphaFoldDB" id="A0A2I4HA85"/>
<dbReference type="GO" id="GO:0009827">
    <property type="term" value="P:plant-type cell wall modification"/>
    <property type="evidence" value="ECO:0000318"/>
    <property type="project" value="GO_Central"/>
</dbReference>
<evidence type="ECO:0000256" key="2">
    <source>
        <dbReference type="ARBA" id="ARBA00023157"/>
    </source>
</evidence>
<dbReference type="GeneID" id="109015016"/>
<keyword evidence="4" id="KW-1185">Reference proteome</keyword>
<dbReference type="RefSeq" id="XP_018853058.1">
    <property type="nucleotide sequence ID" value="XM_018997513.2"/>
</dbReference>
<dbReference type="GO" id="GO:0005576">
    <property type="term" value="C:extracellular region"/>
    <property type="evidence" value="ECO:0007669"/>
    <property type="project" value="UniProtKB-ARBA"/>
</dbReference>
<dbReference type="InterPro" id="IPR034088">
    <property type="entry name" value="Pla_a_1-like"/>
</dbReference>
<comment type="similarity">
    <text evidence="3">Belongs to the PMEI family.</text>
</comment>
<keyword evidence="2" id="KW-1015">Disulfide bond</keyword>
<organism evidence="4 5">
    <name type="scientific">Juglans regia</name>
    <name type="common">English walnut</name>
    <dbReference type="NCBI Taxonomy" id="51240"/>
    <lineage>
        <taxon>Eukaryota</taxon>
        <taxon>Viridiplantae</taxon>
        <taxon>Streptophyta</taxon>
        <taxon>Embryophyta</taxon>
        <taxon>Tracheophyta</taxon>
        <taxon>Spermatophyta</taxon>
        <taxon>Magnoliopsida</taxon>
        <taxon>eudicotyledons</taxon>
        <taxon>Gunneridae</taxon>
        <taxon>Pentapetalae</taxon>
        <taxon>rosids</taxon>
        <taxon>fabids</taxon>
        <taxon>Fagales</taxon>
        <taxon>Juglandaceae</taxon>
        <taxon>Juglans</taxon>
    </lineage>
</organism>
<dbReference type="SMART" id="SM00856">
    <property type="entry name" value="PMEI"/>
    <property type="match status" value="1"/>
</dbReference>